<feature type="region of interest" description="Disordered" evidence="3">
    <location>
        <begin position="244"/>
        <end position="272"/>
    </location>
</feature>
<organism evidence="6 7">
    <name type="scientific">Schistosoma mekongi</name>
    <name type="common">Parasitic worm</name>
    <dbReference type="NCBI Taxonomy" id="38744"/>
    <lineage>
        <taxon>Eukaryota</taxon>
        <taxon>Metazoa</taxon>
        <taxon>Spiralia</taxon>
        <taxon>Lophotrochozoa</taxon>
        <taxon>Platyhelminthes</taxon>
        <taxon>Trematoda</taxon>
        <taxon>Digenea</taxon>
        <taxon>Strigeidida</taxon>
        <taxon>Schistosomatoidea</taxon>
        <taxon>Schistosomatidae</taxon>
        <taxon>Schistosoma</taxon>
    </lineage>
</organism>
<feature type="compositionally biased region" description="Polar residues" evidence="3">
    <location>
        <begin position="254"/>
        <end position="264"/>
    </location>
</feature>
<dbReference type="InterPro" id="IPR004854">
    <property type="entry name" value="Ufd1-like"/>
</dbReference>
<keyword evidence="7" id="KW-1185">Reference proteome</keyword>
<dbReference type="PANTHER" id="PTHR12555:SF13">
    <property type="entry name" value="UBIQUITIN RECOGNITION FACTOR IN ER-ASSOCIATED DEGRADATION PROTEIN 1"/>
    <property type="match status" value="1"/>
</dbReference>
<name>A0AAE2D8B8_SCHME</name>
<evidence type="ECO:0000256" key="1">
    <source>
        <dbReference type="ARBA" id="ARBA00006043"/>
    </source>
</evidence>
<comment type="similarity">
    <text evidence="1">Belongs to the UFD1 family.</text>
</comment>
<dbReference type="Pfam" id="PF24842">
    <property type="entry name" value="UFD1_N2"/>
    <property type="match status" value="1"/>
</dbReference>
<dbReference type="FunFam" id="3.10.330.10:FF:000002">
    <property type="entry name" value="ubiquitin fusion degradation protein 1 homolog"/>
    <property type="match status" value="1"/>
</dbReference>
<dbReference type="InterPro" id="IPR055418">
    <property type="entry name" value="UFD1_N2"/>
</dbReference>
<dbReference type="GO" id="GO:0034098">
    <property type="term" value="C:VCP-NPL4-UFD1 AAA ATPase complex"/>
    <property type="evidence" value="ECO:0007669"/>
    <property type="project" value="TreeGrafter"/>
</dbReference>
<dbReference type="Proteomes" id="UP001292079">
    <property type="component" value="Unassembled WGS sequence"/>
</dbReference>
<dbReference type="AlphaFoldDB" id="A0AAE2D8B8"/>
<dbReference type="InterPro" id="IPR042299">
    <property type="entry name" value="Ufd1-like_Nn"/>
</dbReference>
<keyword evidence="2" id="KW-0833">Ubl conjugation pathway</keyword>
<dbReference type="FunFam" id="2.40.40.50:FF:000001">
    <property type="entry name" value="Ubiquitin fusion degradation protein 1 homolog"/>
    <property type="match status" value="1"/>
</dbReference>
<comment type="caution">
    <text evidence="6">The sequence shown here is derived from an EMBL/GenBank/DDBJ whole genome shotgun (WGS) entry which is preliminary data.</text>
</comment>
<evidence type="ECO:0000259" key="5">
    <source>
        <dbReference type="Pfam" id="PF24842"/>
    </source>
</evidence>
<dbReference type="Gene3D" id="3.10.330.10">
    <property type="match status" value="1"/>
</dbReference>
<evidence type="ECO:0000313" key="7">
    <source>
        <dbReference type="Proteomes" id="UP001292079"/>
    </source>
</evidence>
<feature type="domain" description="Ubiquitin fusion degradation protein UFD1 N-terminal subdomain 2" evidence="5">
    <location>
        <begin position="113"/>
        <end position="182"/>
    </location>
</feature>
<accession>A0AAE2D8B8</accession>
<reference evidence="6" key="2">
    <citation type="journal article" date="2023" name="Infect Dis Poverty">
        <title>Chromosome-scale genome of the human blood fluke Schistosoma mekongi and its implications for public health.</title>
        <authorList>
            <person name="Zhou M."/>
            <person name="Xu L."/>
            <person name="Xu D."/>
            <person name="Chen W."/>
            <person name="Khan J."/>
            <person name="Hu Y."/>
            <person name="Huang H."/>
            <person name="Wei H."/>
            <person name="Zhang Y."/>
            <person name="Chusongsang P."/>
            <person name="Tanasarnprasert K."/>
            <person name="Hu X."/>
            <person name="Limpanont Y."/>
            <person name="Lv Z."/>
        </authorList>
    </citation>
    <scope>NUCLEOTIDE SEQUENCE</scope>
    <source>
        <strain evidence="6">LV_2022a</strain>
    </source>
</reference>
<dbReference type="PANTHER" id="PTHR12555">
    <property type="entry name" value="UBIQUITIN FUSION DEGRADATON PROTEIN 1"/>
    <property type="match status" value="1"/>
</dbReference>
<evidence type="ECO:0008006" key="8">
    <source>
        <dbReference type="Google" id="ProtNLM"/>
    </source>
</evidence>
<sequence length="315" mass="35363">MVFFHRIDNSSPFTTSYRCYPVSFLADNFRSSVEKGGKIIMPPSALDVLTRLNVQYPMLFKLTNQQANRTTHCGVLEFVADEGRIYVPYWMLKNLHLEEGGLVSVVNAALPVASFARFQPQSTDFLDISNPKAVLENALRDFACLTVGDIIAISYNERIYELKVLETKPKDAVTIIECDMSVLVSFVYLSFQVDFAPPVGYQSTDSGSLSKQDHIDEHQIEDHIEIPSLVQGFQAFSGTGYRLDGKTKQDKTDYMNSGQPLGSSKNRERGVPNYDYQPGSLTFFRNSKQISIEKIEESIFKPFGGTGHQLKSHGK</sequence>
<evidence type="ECO:0000313" key="6">
    <source>
        <dbReference type="EMBL" id="KAK4473830.1"/>
    </source>
</evidence>
<dbReference type="EMBL" id="JALJAT010000002">
    <property type="protein sequence ID" value="KAK4473830.1"/>
    <property type="molecule type" value="Genomic_DNA"/>
</dbReference>
<dbReference type="Pfam" id="PF03152">
    <property type="entry name" value="UFD1_N1"/>
    <property type="match status" value="1"/>
</dbReference>
<gene>
    <name evidence="6" type="ORF">MN116_003163</name>
</gene>
<dbReference type="GO" id="GO:0006511">
    <property type="term" value="P:ubiquitin-dependent protein catabolic process"/>
    <property type="evidence" value="ECO:0007669"/>
    <property type="project" value="InterPro"/>
</dbReference>
<feature type="domain" description="Ubiquitin fusion degradation protein UFD1 N-terminal subdomain 1" evidence="4">
    <location>
        <begin position="13"/>
        <end position="111"/>
    </location>
</feature>
<dbReference type="InterPro" id="IPR055417">
    <property type="entry name" value="UFD1_N1"/>
</dbReference>
<evidence type="ECO:0000256" key="2">
    <source>
        <dbReference type="ARBA" id="ARBA00022786"/>
    </source>
</evidence>
<dbReference type="Gene3D" id="2.40.40.50">
    <property type="entry name" value="Ubiquitin fusion degradation protein UFD1, N-terminal domain"/>
    <property type="match status" value="1"/>
</dbReference>
<evidence type="ECO:0000259" key="4">
    <source>
        <dbReference type="Pfam" id="PF03152"/>
    </source>
</evidence>
<evidence type="ECO:0000256" key="3">
    <source>
        <dbReference type="SAM" id="MobiDB-lite"/>
    </source>
</evidence>
<dbReference type="GO" id="GO:0036503">
    <property type="term" value="P:ERAD pathway"/>
    <property type="evidence" value="ECO:0007669"/>
    <property type="project" value="TreeGrafter"/>
</dbReference>
<protein>
    <recommendedName>
        <fullName evidence="8">Ubiquitin fusion degradation protein 1</fullName>
    </recommendedName>
</protein>
<reference evidence="6" key="1">
    <citation type="submission" date="2022-04" db="EMBL/GenBank/DDBJ databases">
        <authorList>
            <person name="Xu L."/>
            <person name="Lv Z."/>
        </authorList>
    </citation>
    <scope>NUCLEOTIDE SEQUENCE</scope>
    <source>
        <strain evidence="6">LV_2022a</strain>
    </source>
</reference>
<proteinExistence type="inferred from homology"/>
<feature type="compositionally biased region" description="Basic and acidic residues" evidence="3">
    <location>
        <begin position="244"/>
        <end position="253"/>
    </location>
</feature>
<dbReference type="GO" id="GO:0031593">
    <property type="term" value="F:polyubiquitin modification-dependent protein binding"/>
    <property type="evidence" value="ECO:0007669"/>
    <property type="project" value="TreeGrafter"/>
</dbReference>